<comment type="subcellular location">
    <subcellularLocation>
        <location evidence="1">Membrane</location>
        <topology evidence="1">Multi-pass membrane protein</topology>
    </subcellularLocation>
</comment>
<feature type="transmembrane region" description="Helical" evidence="5">
    <location>
        <begin position="12"/>
        <end position="31"/>
    </location>
</feature>
<comment type="caution">
    <text evidence="6">The sequence shown here is derived from an EMBL/GenBank/DDBJ whole genome shotgun (WGS) entry which is preliminary data.</text>
</comment>
<dbReference type="GO" id="GO:0016020">
    <property type="term" value="C:membrane"/>
    <property type="evidence" value="ECO:0007669"/>
    <property type="project" value="UniProtKB-SubCell"/>
</dbReference>
<dbReference type="InterPro" id="IPR003752">
    <property type="entry name" value="DiS_bond_form_DsbB/BdbC"/>
</dbReference>
<protein>
    <submittedName>
        <fullName evidence="6">Disulfide bond formation protein B</fullName>
    </submittedName>
</protein>
<feature type="transmembrane region" description="Helical" evidence="5">
    <location>
        <begin position="66"/>
        <end position="85"/>
    </location>
</feature>
<reference evidence="6 7" key="1">
    <citation type="journal article" date="2016" name="Environ. Microbiol.">
        <title>New Methyloceanibacter diversity from North Sea sediments includes methanotroph containing solely the soluble methane monooxygenase.</title>
        <authorList>
            <person name="Vekeman B."/>
            <person name="Kerckhof F.M."/>
            <person name="Cremers G."/>
            <person name="de Vos P."/>
            <person name="Vandamme P."/>
            <person name="Boon N."/>
            <person name="Op den Camp H.J."/>
            <person name="Heylen K."/>
        </authorList>
    </citation>
    <scope>NUCLEOTIDE SEQUENCE [LARGE SCALE GENOMIC DNA]</scope>
    <source>
        <strain evidence="6 7">R-67177</strain>
    </source>
</reference>
<evidence type="ECO:0000256" key="1">
    <source>
        <dbReference type="ARBA" id="ARBA00004141"/>
    </source>
</evidence>
<evidence type="ECO:0000313" key="6">
    <source>
        <dbReference type="EMBL" id="ODS04008.1"/>
    </source>
</evidence>
<evidence type="ECO:0000256" key="5">
    <source>
        <dbReference type="SAM" id="Phobius"/>
    </source>
</evidence>
<keyword evidence="3 5" id="KW-1133">Transmembrane helix</keyword>
<dbReference type="AlphaFoldDB" id="A0A1E3WDW3"/>
<evidence type="ECO:0000256" key="4">
    <source>
        <dbReference type="ARBA" id="ARBA00023136"/>
    </source>
</evidence>
<feature type="transmembrane region" description="Helical" evidence="5">
    <location>
        <begin position="43"/>
        <end position="59"/>
    </location>
</feature>
<keyword evidence="7" id="KW-1185">Reference proteome</keyword>
<dbReference type="OrthoDB" id="3711263at2"/>
<gene>
    <name evidence="6" type="ORF">AUC71_06440</name>
</gene>
<name>A0A1E3WDW3_9HYPH</name>
<keyword evidence="2 5" id="KW-0812">Transmembrane</keyword>
<dbReference type="InterPro" id="IPR023380">
    <property type="entry name" value="DsbB-like_sf"/>
</dbReference>
<dbReference type="SUPFAM" id="SSF158442">
    <property type="entry name" value="DsbB-like"/>
    <property type="match status" value="1"/>
</dbReference>
<dbReference type="Proteomes" id="UP000095042">
    <property type="component" value="Unassembled WGS sequence"/>
</dbReference>
<evidence type="ECO:0000256" key="3">
    <source>
        <dbReference type="ARBA" id="ARBA00022989"/>
    </source>
</evidence>
<organism evidence="6 7">
    <name type="scientific">Methyloceanibacter marginalis</name>
    <dbReference type="NCBI Taxonomy" id="1774971"/>
    <lineage>
        <taxon>Bacteria</taxon>
        <taxon>Pseudomonadati</taxon>
        <taxon>Pseudomonadota</taxon>
        <taxon>Alphaproteobacteria</taxon>
        <taxon>Hyphomicrobiales</taxon>
        <taxon>Hyphomicrobiaceae</taxon>
        <taxon>Methyloceanibacter</taxon>
    </lineage>
</organism>
<evidence type="ECO:0000313" key="7">
    <source>
        <dbReference type="Proteomes" id="UP000095042"/>
    </source>
</evidence>
<evidence type="ECO:0000256" key="2">
    <source>
        <dbReference type="ARBA" id="ARBA00022692"/>
    </source>
</evidence>
<dbReference type="Pfam" id="PF02600">
    <property type="entry name" value="DsbB"/>
    <property type="match status" value="1"/>
</dbReference>
<feature type="transmembrane region" description="Helical" evidence="5">
    <location>
        <begin position="105"/>
        <end position="124"/>
    </location>
</feature>
<dbReference type="RefSeq" id="WP_069622789.1">
    <property type="nucleotide sequence ID" value="NZ_LPWD01000026.1"/>
</dbReference>
<dbReference type="GO" id="GO:0015035">
    <property type="term" value="F:protein-disulfide reductase activity"/>
    <property type="evidence" value="ECO:0007669"/>
    <property type="project" value="InterPro"/>
</dbReference>
<dbReference type="EMBL" id="LPWD01000026">
    <property type="protein sequence ID" value="ODS04008.1"/>
    <property type="molecule type" value="Genomic_DNA"/>
</dbReference>
<dbReference type="Gene3D" id="1.20.1550.10">
    <property type="entry name" value="DsbB-like"/>
    <property type="match status" value="1"/>
</dbReference>
<proteinExistence type="predicted"/>
<keyword evidence="4 5" id="KW-0472">Membrane</keyword>
<dbReference type="GO" id="GO:0006457">
    <property type="term" value="P:protein folding"/>
    <property type="evidence" value="ECO:0007669"/>
    <property type="project" value="InterPro"/>
</dbReference>
<feature type="transmembrane region" description="Helical" evidence="5">
    <location>
        <begin position="144"/>
        <end position="169"/>
    </location>
</feature>
<sequence>MSGDLSRLLNAVGLLGIGTVLALAFIDQIWFRDLPCPLCILQRVGFFAAGFGIALNIIFGPKPSHYGVAIIGAVGGAAIAMRQILIHIVPGTGSYGNPVFGLHLYTWAFIAFVVIVVGCAIMLLDDRQFSRAEPMSVRLKPLPLSALLLFLVLAVANIFSTIALCGAGFCPDEPKDYILFQSSP</sequence>
<accession>A0A1E3WDW3</accession>